<dbReference type="InterPro" id="IPR020847">
    <property type="entry name" value="AP_endonuclease_F1_BS"/>
</dbReference>
<dbReference type="Pfam" id="PF06839">
    <property type="entry name" value="Zn_ribbon_GRF"/>
    <property type="match status" value="1"/>
</dbReference>
<feature type="region of interest" description="Disordered" evidence="14">
    <location>
        <begin position="469"/>
        <end position="497"/>
    </location>
</feature>
<feature type="binding site" evidence="10">
    <location>
        <position position="7"/>
    </location>
    <ligand>
        <name>Mg(2+)</name>
        <dbReference type="ChEBI" id="CHEBI:18420"/>
        <label>1</label>
    </ligand>
</feature>
<keyword evidence="6" id="KW-0862">Zinc</keyword>
<evidence type="ECO:0000259" key="15">
    <source>
        <dbReference type="PROSITE" id="PS51999"/>
    </source>
</evidence>
<comment type="cofactor">
    <cofactor evidence="10 13">
        <name>Mg(2+)</name>
        <dbReference type="ChEBI" id="CHEBI:18420"/>
    </cofactor>
    <cofactor evidence="10 13">
        <name>Mn(2+)</name>
        <dbReference type="ChEBI" id="CHEBI:29035"/>
    </cofactor>
    <text evidence="10 13">Probably binds two magnesium or manganese ions per subunit.</text>
</comment>
<dbReference type="Proteomes" id="UP000192578">
    <property type="component" value="Unassembled WGS sequence"/>
</dbReference>
<accession>A0A1W0WI20</accession>
<dbReference type="GO" id="GO:0008081">
    <property type="term" value="F:phosphoric diester hydrolase activity"/>
    <property type="evidence" value="ECO:0007669"/>
    <property type="project" value="TreeGrafter"/>
</dbReference>
<dbReference type="GO" id="GO:0003906">
    <property type="term" value="F:DNA-(apurinic or apyrimidinic site) endonuclease activity"/>
    <property type="evidence" value="ECO:0007669"/>
    <property type="project" value="TreeGrafter"/>
</dbReference>
<feature type="site" description="Important for catalytic activity" evidence="11">
    <location>
        <position position="275"/>
    </location>
</feature>
<dbReference type="GO" id="GO:0005634">
    <property type="term" value="C:nucleus"/>
    <property type="evidence" value="ECO:0007669"/>
    <property type="project" value="TreeGrafter"/>
</dbReference>
<dbReference type="SUPFAM" id="SSF56219">
    <property type="entry name" value="DNase I-like"/>
    <property type="match status" value="1"/>
</dbReference>
<keyword evidence="5" id="KW-0378">Hydrolase</keyword>
<dbReference type="InterPro" id="IPR004808">
    <property type="entry name" value="AP_endonuc_1"/>
</dbReference>
<dbReference type="NCBIfam" id="TIGR00633">
    <property type="entry name" value="xth"/>
    <property type="match status" value="1"/>
</dbReference>
<dbReference type="PANTHER" id="PTHR22748:SF4">
    <property type="entry name" value="DNA-(APURINIC OR APYRIMIDINIC SITE) ENDONUCLEASE 2"/>
    <property type="match status" value="1"/>
</dbReference>
<dbReference type="OrthoDB" id="391817at2759"/>
<evidence type="ECO:0000256" key="1">
    <source>
        <dbReference type="ARBA" id="ARBA00000493"/>
    </source>
</evidence>
<feature type="compositionally biased region" description="Low complexity" evidence="14">
    <location>
        <begin position="469"/>
        <end position="492"/>
    </location>
</feature>
<feature type="binding site" evidence="10">
    <location>
        <position position="34"/>
    </location>
    <ligand>
        <name>Mg(2+)</name>
        <dbReference type="ChEBI" id="CHEBI:18420"/>
        <label>1</label>
    </ligand>
</feature>
<evidence type="ECO:0000256" key="10">
    <source>
        <dbReference type="PIRSR" id="PIRSR604808-2"/>
    </source>
</evidence>
<comment type="catalytic activity">
    <reaction evidence="1">
        <text>Exonucleolytic cleavage in the 3'- to 5'-direction to yield nucleoside 5'-phosphates.</text>
        <dbReference type="EC" id="3.1.11.2"/>
    </reaction>
</comment>
<evidence type="ECO:0000256" key="5">
    <source>
        <dbReference type="ARBA" id="ARBA00022801"/>
    </source>
</evidence>
<feature type="domain" description="GRF-type" evidence="15">
    <location>
        <begin position="518"/>
        <end position="567"/>
    </location>
</feature>
<gene>
    <name evidence="16" type="ORF">BV898_11027</name>
</gene>
<evidence type="ECO:0000256" key="4">
    <source>
        <dbReference type="ARBA" id="ARBA00022771"/>
    </source>
</evidence>
<dbReference type="GO" id="GO:0006284">
    <property type="term" value="P:base-excision repair"/>
    <property type="evidence" value="ECO:0007669"/>
    <property type="project" value="TreeGrafter"/>
</dbReference>
<feature type="binding site" evidence="10">
    <location>
        <position position="190"/>
    </location>
    <ligand>
        <name>Mg(2+)</name>
        <dbReference type="ChEBI" id="CHEBI:18420"/>
        <label>1</label>
    </ligand>
</feature>
<dbReference type="EMBL" id="MTYJ01000099">
    <property type="protein sequence ID" value="OQV14763.1"/>
    <property type="molecule type" value="Genomic_DNA"/>
</dbReference>
<dbReference type="PROSITE" id="PS51999">
    <property type="entry name" value="ZF_GRF"/>
    <property type="match status" value="1"/>
</dbReference>
<reference evidence="17" key="1">
    <citation type="submission" date="2017-01" db="EMBL/GenBank/DDBJ databases">
        <title>Comparative genomics of anhydrobiosis in the tardigrade Hypsibius dujardini.</title>
        <authorList>
            <person name="Yoshida Y."/>
            <person name="Koutsovoulos G."/>
            <person name="Laetsch D."/>
            <person name="Stevens L."/>
            <person name="Kumar S."/>
            <person name="Horikawa D."/>
            <person name="Ishino K."/>
            <person name="Komine S."/>
            <person name="Tomita M."/>
            <person name="Blaxter M."/>
            <person name="Arakawa K."/>
        </authorList>
    </citation>
    <scope>NUCLEOTIDE SEQUENCE [LARGE SCALE GENOMIC DNA]</scope>
    <source>
        <strain evidence="17">Z151</strain>
    </source>
</reference>
<dbReference type="AlphaFoldDB" id="A0A1W0WI20"/>
<feature type="binding site" evidence="10">
    <location>
        <position position="301"/>
    </location>
    <ligand>
        <name>Mg(2+)</name>
        <dbReference type="ChEBI" id="CHEBI:18420"/>
        <label>1</label>
    </ligand>
</feature>
<dbReference type="InterPro" id="IPR010666">
    <property type="entry name" value="Znf_GRF"/>
</dbReference>
<feature type="binding site" evidence="10">
    <location>
        <position position="188"/>
    </location>
    <ligand>
        <name>Mg(2+)</name>
        <dbReference type="ChEBI" id="CHEBI:18420"/>
        <label>1</label>
    </ligand>
</feature>
<name>A0A1W0WI20_HYPEX</name>
<keyword evidence="7 10" id="KW-0460">Magnesium</keyword>
<dbReference type="CDD" id="cd09088">
    <property type="entry name" value="Ape2-like_AP-endo"/>
    <property type="match status" value="1"/>
</dbReference>
<dbReference type="InterPro" id="IPR036691">
    <property type="entry name" value="Endo/exonu/phosph_ase_sf"/>
</dbReference>
<evidence type="ECO:0000256" key="3">
    <source>
        <dbReference type="ARBA" id="ARBA00022723"/>
    </source>
</evidence>
<dbReference type="PROSITE" id="PS51435">
    <property type="entry name" value="AP_NUCLEASE_F1_4"/>
    <property type="match status" value="1"/>
</dbReference>
<evidence type="ECO:0000256" key="14">
    <source>
        <dbReference type="SAM" id="MobiDB-lite"/>
    </source>
</evidence>
<keyword evidence="10" id="KW-0464">Manganese</keyword>
<keyword evidence="16" id="KW-0456">Lyase</keyword>
<sequence length="573" mass="63153">MKIVTWNINGIRTVRGPLKTLLDSFDADIICLQETKVTREMLDEGIAVVDGYNAYFSYSRKKSGYSGVVTYCRDSARPVAAEEGLSGHWSSMKAASTLDSVGVYGRITDYPSKELQELDAEGRTVVTEHRFRRPDGTEGTLCVINVYCPRADKEREDRKAYKLWFCEMLQVRTEAMLAQGRHVIVLGDLNTSHRPIDTCDSSGDDYATSPTRVWLDGFLCESSTATDIQLDYQSADPGHRMIDTFRQCHPGREKAYTCWSTATGARTLNYGCRIDYILCDVQFANSCLAQSEILPETAGSDHCPVMSEFDALFLPAVKCPSLCAKWMPEFTGKQQKLSTFFQKAAKQEVEDDQSVRGRLRLTDTVSSTKIAKPGAKRKNDFTTGQVQRSVLDFYGSKVKKVEVEGSPTSQSSISFPVVRTASVTGSSAVSFDVSEEFESSSLPDFVDIAEMDEEEDLLAEFAIETAGSSSYNGSSSSSGSSSQGPSSQPDSQWVKSSSQESAAQWRSLLRGPDAAPLCNGHGEPCILKTCRKAGPNRNRQFYMCSRPEGEKTDKSARCASFKWIGKGGSVLRK</sequence>
<keyword evidence="8" id="KW-0539">Nucleus</keyword>
<keyword evidence="13" id="KW-0227">DNA damage</keyword>
<dbReference type="Pfam" id="PF03372">
    <property type="entry name" value="Exo_endo_phos"/>
    <property type="match status" value="1"/>
</dbReference>
<dbReference type="GO" id="GO:0008311">
    <property type="term" value="F:double-stranded DNA 3'-5' DNA exonuclease activity"/>
    <property type="evidence" value="ECO:0007669"/>
    <property type="project" value="UniProtKB-EC"/>
</dbReference>
<feature type="site" description="Interaction with DNA substrate" evidence="11">
    <location>
        <position position="302"/>
    </location>
</feature>
<keyword evidence="3 10" id="KW-0479">Metal-binding</keyword>
<feature type="active site" evidence="9">
    <location>
        <position position="147"/>
    </location>
</feature>
<dbReference type="EC" id="3.1.-.-" evidence="13"/>
<dbReference type="GO" id="GO:0003677">
    <property type="term" value="F:DNA binding"/>
    <property type="evidence" value="ECO:0007669"/>
    <property type="project" value="InterPro"/>
</dbReference>
<evidence type="ECO:0000256" key="12">
    <source>
        <dbReference type="PROSITE-ProRule" id="PRU01343"/>
    </source>
</evidence>
<comment type="caution">
    <text evidence="16">The sequence shown here is derived from an EMBL/GenBank/DDBJ whole genome shotgun (WGS) entry which is preliminary data.</text>
</comment>
<dbReference type="InterPro" id="IPR005135">
    <property type="entry name" value="Endo/exonuclease/phosphatase"/>
</dbReference>
<keyword evidence="13" id="KW-0234">DNA repair</keyword>
<dbReference type="GO" id="GO:0008270">
    <property type="term" value="F:zinc ion binding"/>
    <property type="evidence" value="ECO:0007669"/>
    <property type="project" value="UniProtKB-KW"/>
</dbReference>
<feature type="site" description="Transition state stabilizer" evidence="11">
    <location>
        <position position="190"/>
    </location>
</feature>
<dbReference type="PANTHER" id="PTHR22748">
    <property type="entry name" value="AP ENDONUCLEASE"/>
    <property type="match status" value="1"/>
</dbReference>
<dbReference type="GO" id="GO:0016829">
    <property type="term" value="F:lyase activity"/>
    <property type="evidence" value="ECO:0007669"/>
    <property type="project" value="UniProtKB-KW"/>
</dbReference>
<evidence type="ECO:0000256" key="6">
    <source>
        <dbReference type="ARBA" id="ARBA00022833"/>
    </source>
</evidence>
<comment type="similarity">
    <text evidence="2 13">Belongs to the DNA repair enzymes AP/ExoA family.</text>
</comment>
<evidence type="ECO:0000256" key="7">
    <source>
        <dbReference type="ARBA" id="ARBA00022842"/>
    </source>
</evidence>
<dbReference type="Gene3D" id="3.60.10.10">
    <property type="entry name" value="Endonuclease/exonuclease/phosphatase"/>
    <property type="match status" value="1"/>
</dbReference>
<organism evidence="16 17">
    <name type="scientific">Hypsibius exemplaris</name>
    <name type="common">Freshwater tardigrade</name>
    <dbReference type="NCBI Taxonomy" id="2072580"/>
    <lineage>
        <taxon>Eukaryota</taxon>
        <taxon>Metazoa</taxon>
        <taxon>Ecdysozoa</taxon>
        <taxon>Tardigrada</taxon>
        <taxon>Eutardigrada</taxon>
        <taxon>Parachela</taxon>
        <taxon>Hypsibioidea</taxon>
        <taxon>Hypsibiidae</taxon>
        <taxon>Hypsibius</taxon>
    </lineage>
</organism>
<feature type="active site" description="Proton donor/acceptor" evidence="9">
    <location>
        <position position="188"/>
    </location>
</feature>
<keyword evidence="17" id="KW-1185">Reference proteome</keyword>
<feature type="binding site" evidence="10">
    <location>
        <position position="302"/>
    </location>
    <ligand>
        <name>Mg(2+)</name>
        <dbReference type="ChEBI" id="CHEBI:18420"/>
        <label>1</label>
    </ligand>
</feature>
<evidence type="ECO:0000256" key="11">
    <source>
        <dbReference type="PIRSR" id="PIRSR604808-3"/>
    </source>
</evidence>
<evidence type="ECO:0000313" key="17">
    <source>
        <dbReference type="Proteomes" id="UP000192578"/>
    </source>
</evidence>
<protein>
    <recommendedName>
        <fullName evidence="13">DNA-(apurinic or apyrimidinic site) endonuclease</fullName>
        <ecNumber evidence="13">3.1.-.-</ecNumber>
    </recommendedName>
</protein>
<evidence type="ECO:0000256" key="13">
    <source>
        <dbReference type="RuleBase" id="RU362131"/>
    </source>
</evidence>
<proteinExistence type="inferred from homology"/>
<keyword evidence="4 12" id="KW-0863">Zinc-finger</keyword>
<evidence type="ECO:0000256" key="8">
    <source>
        <dbReference type="ARBA" id="ARBA00023242"/>
    </source>
</evidence>
<dbReference type="PROSITE" id="PS00726">
    <property type="entry name" value="AP_NUCLEASE_F1_1"/>
    <property type="match status" value="1"/>
</dbReference>
<feature type="active site" description="Proton acceptor" evidence="9">
    <location>
        <position position="302"/>
    </location>
</feature>
<evidence type="ECO:0000256" key="2">
    <source>
        <dbReference type="ARBA" id="ARBA00007092"/>
    </source>
</evidence>
<evidence type="ECO:0000256" key="9">
    <source>
        <dbReference type="PIRSR" id="PIRSR604808-1"/>
    </source>
</evidence>
<evidence type="ECO:0000313" key="16">
    <source>
        <dbReference type="EMBL" id="OQV14763.1"/>
    </source>
</evidence>